<dbReference type="Pfam" id="PF02518">
    <property type="entry name" value="HATPase_c"/>
    <property type="match status" value="1"/>
</dbReference>
<dbReference type="EC" id="2.7.13.3" evidence="3"/>
<gene>
    <name evidence="17" type="ORF">ACFFUT_11340</name>
</gene>
<name>A0ABV5JFY8_9RHOB</name>
<keyword evidence="11 14" id="KW-1133">Transmembrane helix</keyword>
<dbReference type="PROSITE" id="PS50109">
    <property type="entry name" value="HIS_KIN"/>
    <property type="match status" value="1"/>
</dbReference>
<comment type="catalytic activity">
    <reaction evidence="1">
        <text>ATP + protein L-histidine = ADP + protein N-phospho-L-histidine.</text>
        <dbReference type="EC" id="2.7.13.3"/>
    </reaction>
</comment>
<evidence type="ECO:0000256" key="4">
    <source>
        <dbReference type="ARBA" id="ARBA00022475"/>
    </source>
</evidence>
<proteinExistence type="predicted"/>
<evidence type="ECO:0000256" key="14">
    <source>
        <dbReference type="SAM" id="Phobius"/>
    </source>
</evidence>
<keyword evidence="8" id="KW-0547">Nucleotide-binding</keyword>
<dbReference type="InterPro" id="IPR036890">
    <property type="entry name" value="HATPase_C_sf"/>
</dbReference>
<feature type="transmembrane region" description="Helical" evidence="14">
    <location>
        <begin position="73"/>
        <end position="96"/>
    </location>
</feature>
<dbReference type="InterPro" id="IPR017232">
    <property type="entry name" value="NtrY"/>
</dbReference>
<comment type="subcellular location">
    <subcellularLocation>
        <location evidence="2">Cell membrane</location>
        <topology evidence="2">Multi-pass membrane protein</topology>
    </subcellularLocation>
</comment>
<dbReference type="PANTHER" id="PTHR42878:SF7">
    <property type="entry name" value="SENSOR HISTIDINE KINASE GLRK"/>
    <property type="match status" value="1"/>
</dbReference>
<evidence type="ECO:0000256" key="3">
    <source>
        <dbReference type="ARBA" id="ARBA00012438"/>
    </source>
</evidence>
<sequence>MATIGLVLLGPTLALTTFLVLGPFDSSASAISLRLILLADLVYVLVVAALVLQKVARMVAARRARSAGSRLHLRLTGVFALIALVPTVLVAIFAGLTLNVGLEGWFSDRVRQVVSNSLSAAEAYENEHRRDLMRDAEGLASYLNLARQASFSLPDGELRKILTQGQALVQRGLREAYVIDGTAEIRARGERSYLFDFERPTDEEIERANSGEVVIIEDWDNNEFRALVTLTGFSNRILYVSRTVDGNILNLLDDTQETVLLYHQLERERGRLLFEFGLLYLGFAVILILAAIWLGMWFAERLSRPVGRLAAAAQQVGSGDLNVRVIEEDGDDEIAMLGRLFNQMTQQLKGQRDTLLENNRQIERRRRLFDSVLSSVTAGVIGLDANGQVDFVNRSAGRLLDLPEHPLHQNISLSAPEFGPLFDRLANGKLESAQEEIKLTRKGKLEDLLVRMSTRRNAKGELEGFVVAFDDVTNLVSAQRMAAWGDVARRIAHEIKNPLTPIQLSAERLKRKFSPLVGDEAANLEQYTDVIVRQTNDLRRIVDEFSKFARMPEPDRGIHDLNKLLQGAVLLQENAMPDVKILSEIPKGKLRTEIDATMISQALTNLIKNAGEATETLREKGAPDDYQPEIRVVMSVTDQNVEIKVSDNGIGLPEDRAKLFEPYVTTREKGTGLGLPIVRKIIEEHGGSLALEDADVFEGNAHKGACAIVHLPNIVRQDTSGDLFEKTV</sequence>
<dbReference type="Pfam" id="PF19312">
    <property type="entry name" value="NtrY_N"/>
    <property type="match status" value="1"/>
</dbReference>
<dbReference type="InterPro" id="IPR013767">
    <property type="entry name" value="PAS_fold"/>
</dbReference>
<keyword evidence="4" id="KW-1003">Cell membrane</keyword>
<dbReference type="InterPro" id="IPR035965">
    <property type="entry name" value="PAS-like_dom_sf"/>
</dbReference>
<evidence type="ECO:0000256" key="10">
    <source>
        <dbReference type="ARBA" id="ARBA00022840"/>
    </source>
</evidence>
<keyword evidence="12" id="KW-0902">Two-component regulatory system</keyword>
<dbReference type="SMART" id="SM00304">
    <property type="entry name" value="HAMP"/>
    <property type="match status" value="1"/>
</dbReference>
<dbReference type="InterPro" id="IPR003661">
    <property type="entry name" value="HisK_dim/P_dom"/>
</dbReference>
<evidence type="ECO:0000256" key="11">
    <source>
        <dbReference type="ARBA" id="ARBA00022989"/>
    </source>
</evidence>
<accession>A0ABV5JFY8</accession>
<dbReference type="InterPro" id="IPR050351">
    <property type="entry name" value="BphY/WalK/GraS-like"/>
</dbReference>
<evidence type="ECO:0000313" key="18">
    <source>
        <dbReference type="Proteomes" id="UP001589683"/>
    </source>
</evidence>
<dbReference type="InterPro" id="IPR045671">
    <property type="entry name" value="NtrY-like_N"/>
</dbReference>
<dbReference type="EMBL" id="JBHMEA010000039">
    <property type="protein sequence ID" value="MFB9232378.1"/>
    <property type="molecule type" value="Genomic_DNA"/>
</dbReference>
<keyword evidence="7 14" id="KW-0812">Transmembrane</keyword>
<dbReference type="InterPro" id="IPR036097">
    <property type="entry name" value="HisK_dim/P_sf"/>
</dbReference>
<keyword evidence="10 17" id="KW-0067">ATP-binding</keyword>
<evidence type="ECO:0000256" key="6">
    <source>
        <dbReference type="ARBA" id="ARBA00022679"/>
    </source>
</evidence>
<dbReference type="Gene3D" id="6.10.340.10">
    <property type="match status" value="1"/>
</dbReference>
<evidence type="ECO:0000256" key="1">
    <source>
        <dbReference type="ARBA" id="ARBA00000085"/>
    </source>
</evidence>
<dbReference type="SUPFAM" id="SSF158472">
    <property type="entry name" value="HAMP domain-like"/>
    <property type="match status" value="1"/>
</dbReference>
<dbReference type="Gene3D" id="3.30.450.20">
    <property type="entry name" value="PAS domain"/>
    <property type="match status" value="1"/>
</dbReference>
<keyword evidence="9" id="KW-0418">Kinase</keyword>
<dbReference type="PIRSF" id="PIRSF037532">
    <property type="entry name" value="STHK_NtrY"/>
    <property type="match status" value="1"/>
</dbReference>
<dbReference type="Pfam" id="PF00672">
    <property type="entry name" value="HAMP"/>
    <property type="match status" value="1"/>
</dbReference>
<dbReference type="Pfam" id="PF00512">
    <property type="entry name" value="HisKA"/>
    <property type="match status" value="1"/>
</dbReference>
<feature type="transmembrane region" description="Helical" evidence="14">
    <location>
        <begin position="278"/>
        <end position="299"/>
    </location>
</feature>
<keyword evidence="5" id="KW-0597">Phosphoprotein</keyword>
<dbReference type="CDD" id="cd00082">
    <property type="entry name" value="HisKA"/>
    <property type="match status" value="1"/>
</dbReference>
<evidence type="ECO:0000259" key="16">
    <source>
        <dbReference type="PROSITE" id="PS50885"/>
    </source>
</evidence>
<evidence type="ECO:0000256" key="8">
    <source>
        <dbReference type="ARBA" id="ARBA00022741"/>
    </source>
</evidence>
<feature type="transmembrane region" description="Helical" evidence="14">
    <location>
        <begin position="30"/>
        <end position="52"/>
    </location>
</feature>
<dbReference type="PRINTS" id="PR00344">
    <property type="entry name" value="BCTRLSENSOR"/>
</dbReference>
<dbReference type="InterPro" id="IPR003660">
    <property type="entry name" value="HAMP_dom"/>
</dbReference>
<reference evidence="17 18" key="1">
    <citation type="submission" date="2024-09" db="EMBL/GenBank/DDBJ databases">
        <authorList>
            <person name="Sun Q."/>
            <person name="Mori K."/>
        </authorList>
    </citation>
    <scope>NUCLEOTIDE SEQUENCE [LARGE SCALE GENOMIC DNA]</scope>
    <source>
        <strain evidence="17 18">CECT 8726</strain>
    </source>
</reference>
<keyword evidence="6" id="KW-0808">Transferase</keyword>
<evidence type="ECO:0000259" key="15">
    <source>
        <dbReference type="PROSITE" id="PS50109"/>
    </source>
</evidence>
<dbReference type="PROSITE" id="PS50885">
    <property type="entry name" value="HAMP"/>
    <property type="match status" value="1"/>
</dbReference>
<dbReference type="SUPFAM" id="SSF55874">
    <property type="entry name" value="ATPase domain of HSP90 chaperone/DNA topoisomerase II/histidine kinase"/>
    <property type="match status" value="1"/>
</dbReference>
<protein>
    <recommendedName>
        <fullName evidence="3">histidine kinase</fullName>
        <ecNumber evidence="3">2.7.13.3</ecNumber>
    </recommendedName>
</protein>
<dbReference type="InterPro" id="IPR005467">
    <property type="entry name" value="His_kinase_dom"/>
</dbReference>
<evidence type="ECO:0000256" key="5">
    <source>
        <dbReference type="ARBA" id="ARBA00022553"/>
    </source>
</evidence>
<evidence type="ECO:0000313" key="17">
    <source>
        <dbReference type="EMBL" id="MFB9232378.1"/>
    </source>
</evidence>
<dbReference type="SMART" id="SM00091">
    <property type="entry name" value="PAS"/>
    <property type="match status" value="1"/>
</dbReference>
<dbReference type="Pfam" id="PF00989">
    <property type="entry name" value="PAS"/>
    <property type="match status" value="1"/>
</dbReference>
<keyword evidence="18" id="KW-1185">Reference proteome</keyword>
<dbReference type="CDD" id="cd06225">
    <property type="entry name" value="HAMP"/>
    <property type="match status" value="1"/>
</dbReference>
<dbReference type="SMART" id="SM00388">
    <property type="entry name" value="HisKA"/>
    <property type="match status" value="1"/>
</dbReference>
<evidence type="ECO:0000256" key="9">
    <source>
        <dbReference type="ARBA" id="ARBA00022777"/>
    </source>
</evidence>
<evidence type="ECO:0000256" key="2">
    <source>
        <dbReference type="ARBA" id="ARBA00004651"/>
    </source>
</evidence>
<evidence type="ECO:0000256" key="7">
    <source>
        <dbReference type="ARBA" id="ARBA00022692"/>
    </source>
</evidence>
<dbReference type="SUPFAM" id="SSF55785">
    <property type="entry name" value="PYP-like sensor domain (PAS domain)"/>
    <property type="match status" value="1"/>
</dbReference>
<dbReference type="CDD" id="cd00130">
    <property type="entry name" value="PAS"/>
    <property type="match status" value="1"/>
</dbReference>
<evidence type="ECO:0000256" key="13">
    <source>
        <dbReference type="ARBA" id="ARBA00023136"/>
    </source>
</evidence>
<organism evidence="17 18">
    <name type="scientific">Pseudohalocynthiibacter aestuariivivens</name>
    <dbReference type="NCBI Taxonomy" id="1591409"/>
    <lineage>
        <taxon>Bacteria</taxon>
        <taxon>Pseudomonadati</taxon>
        <taxon>Pseudomonadota</taxon>
        <taxon>Alphaproteobacteria</taxon>
        <taxon>Rhodobacterales</taxon>
        <taxon>Paracoccaceae</taxon>
        <taxon>Pseudohalocynthiibacter</taxon>
    </lineage>
</organism>
<dbReference type="Gene3D" id="1.10.287.130">
    <property type="match status" value="1"/>
</dbReference>
<dbReference type="PANTHER" id="PTHR42878">
    <property type="entry name" value="TWO-COMPONENT HISTIDINE KINASE"/>
    <property type="match status" value="1"/>
</dbReference>
<dbReference type="InterPro" id="IPR000014">
    <property type="entry name" value="PAS"/>
</dbReference>
<dbReference type="InterPro" id="IPR004358">
    <property type="entry name" value="Sig_transdc_His_kin-like_C"/>
</dbReference>
<dbReference type="Proteomes" id="UP001589683">
    <property type="component" value="Unassembled WGS sequence"/>
</dbReference>
<keyword evidence="13 14" id="KW-0472">Membrane</keyword>
<feature type="domain" description="HAMP" evidence="16">
    <location>
        <begin position="300"/>
        <end position="353"/>
    </location>
</feature>
<dbReference type="Gene3D" id="3.30.565.10">
    <property type="entry name" value="Histidine kinase-like ATPase, C-terminal domain"/>
    <property type="match status" value="1"/>
</dbReference>
<feature type="domain" description="Histidine kinase" evidence="15">
    <location>
        <begin position="490"/>
        <end position="715"/>
    </location>
</feature>
<dbReference type="RefSeq" id="WP_213887984.1">
    <property type="nucleotide sequence ID" value="NZ_JAGFNU010000002.1"/>
</dbReference>
<comment type="caution">
    <text evidence="17">The sequence shown here is derived from an EMBL/GenBank/DDBJ whole genome shotgun (WGS) entry which is preliminary data.</text>
</comment>
<evidence type="ECO:0000256" key="12">
    <source>
        <dbReference type="ARBA" id="ARBA00023012"/>
    </source>
</evidence>
<dbReference type="SUPFAM" id="SSF47384">
    <property type="entry name" value="Homodimeric domain of signal transducing histidine kinase"/>
    <property type="match status" value="1"/>
</dbReference>
<dbReference type="GO" id="GO:0005524">
    <property type="term" value="F:ATP binding"/>
    <property type="evidence" value="ECO:0007669"/>
    <property type="project" value="UniProtKB-KW"/>
</dbReference>
<dbReference type="InterPro" id="IPR003594">
    <property type="entry name" value="HATPase_dom"/>
</dbReference>
<dbReference type="SMART" id="SM00387">
    <property type="entry name" value="HATPase_c"/>
    <property type="match status" value="1"/>
</dbReference>